<dbReference type="OrthoDB" id="34413at2"/>
<sequence>MTFYEAAVQILLRTGHPLHAREIAEIAIKENLLSHVGKEPEVTMASRLAAMARRSHDKRLVAVEPDTFALTDWSVPAAADALELSGLPEVHDETEPALRSRERHPRVDKENVRIAGRGDRRRKHEEVERKRKKKRSPVADLVLDLLGRVGEPLPLFDLAAAAREKELVADDLGREGLASLLTAENENREEMGRKPLFAFHDEGFVGLHAGPAPSGEARDFPALVAKALASIEERKAVPAPAAVPAGALEQAAEEQRLRATKQLRKRLAELDAAGLEAVASAMFDSMGYVEVRVAKRHKEGALFLMRRRMGLTEVRFAIRVIKGGREVRREEVVELRKDMASHGAQMGVIVSPSDPTREARNEAASANASLVTLLCADALADQLAVAGLGVRKRVIETVDFDESGLRALVRRAPAAPRAEAAGEAAKPSATAEERRERRERERQEWRDRREKAREDRRRARAEADAKAKEAAAAQAEGAPEAKAAAEPVAEREAEAAAAEPVKKGEEAGAAAEGVSEAKAEAEETEAAVEPAAETEAAREAEKAVTSAAEPEGASEPHGEEVSTSIAEPEPAPEAKADEARSSESSAASDEPSAATDEPAPHLESPRADDTVHDSELGTEGRRSSGDA</sequence>
<feature type="compositionally biased region" description="Basic and acidic residues" evidence="2">
    <location>
        <begin position="572"/>
        <end position="581"/>
    </location>
</feature>
<dbReference type="EMBL" id="CP012332">
    <property type="protein sequence ID" value="AKU90893.1"/>
    <property type="molecule type" value="Genomic_DNA"/>
</dbReference>
<dbReference type="GO" id="GO:0006355">
    <property type="term" value="P:regulation of DNA-templated transcription"/>
    <property type="evidence" value="ECO:0007669"/>
    <property type="project" value="InterPro"/>
</dbReference>
<feature type="compositionally biased region" description="Low complexity" evidence="2">
    <location>
        <begin position="582"/>
        <end position="597"/>
    </location>
</feature>
<dbReference type="GO" id="GO:0009307">
    <property type="term" value="P:DNA restriction-modification system"/>
    <property type="evidence" value="ECO:0007669"/>
    <property type="project" value="InterPro"/>
</dbReference>
<gene>
    <name evidence="4" type="ORF">AKJ08_1280</name>
</gene>
<feature type="compositionally biased region" description="Basic and acidic residues" evidence="2">
    <location>
        <begin position="113"/>
        <end position="129"/>
    </location>
</feature>
<dbReference type="KEGG" id="vin:AKJ08_1280"/>
<dbReference type="Pfam" id="PF05066">
    <property type="entry name" value="HARE-HTH"/>
    <property type="match status" value="1"/>
</dbReference>
<dbReference type="AlphaFoldDB" id="A0A0K1PBH8"/>
<feature type="compositionally biased region" description="Basic and acidic residues" evidence="2">
    <location>
        <begin position="488"/>
        <end position="506"/>
    </location>
</feature>
<dbReference type="Proteomes" id="UP000055590">
    <property type="component" value="Chromosome"/>
</dbReference>
<feature type="domain" description="HTH HARE-type" evidence="3">
    <location>
        <begin position="1"/>
        <end position="73"/>
    </location>
</feature>
<dbReference type="STRING" id="1391653.AKJ08_1280"/>
<feature type="region of interest" description="Disordered" evidence="2">
    <location>
        <begin position="412"/>
        <end position="627"/>
    </location>
</feature>
<evidence type="ECO:0000256" key="2">
    <source>
        <dbReference type="SAM" id="MobiDB-lite"/>
    </source>
</evidence>
<feature type="compositionally biased region" description="Basic and acidic residues" evidence="2">
    <location>
        <begin position="598"/>
        <end position="627"/>
    </location>
</feature>
<organism evidence="4 5">
    <name type="scientific">Vulgatibacter incomptus</name>
    <dbReference type="NCBI Taxonomy" id="1391653"/>
    <lineage>
        <taxon>Bacteria</taxon>
        <taxon>Pseudomonadati</taxon>
        <taxon>Myxococcota</taxon>
        <taxon>Myxococcia</taxon>
        <taxon>Myxococcales</taxon>
        <taxon>Cystobacterineae</taxon>
        <taxon>Vulgatibacteraceae</taxon>
        <taxon>Vulgatibacter</taxon>
    </lineage>
</organism>
<evidence type="ECO:0000256" key="1">
    <source>
        <dbReference type="ARBA" id="ARBA00023163"/>
    </source>
</evidence>
<protein>
    <submittedName>
        <fullName evidence="4">TolA protein</fullName>
    </submittedName>
</protein>
<feature type="compositionally biased region" description="Low complexity" evidence="2">
    <location>
        <begin position="470"/>
        <end position="487"/>
    </location>
</feature>
<proteinExistence type="predicted"/>
<feature type="compositionally biased region" description="Basic and acidic residues" evidence="2">
    <location>
        <begin position="431"/>
        <end position="469"/>
    </location>
</feature>
<feature type="region of interest" description="Disordered" evidence="2">
    <location>
        <begin position="113"/>
        <end position="133"/>
    </location>
</feature>
<keyword evidence="5" id="KW-1185">Reference proteome</keyword>
<accession>A0A0K1PBH8</accession>
<name>A0A0K1PBH8_9BACT</name>
<evidence type="ECO:0000259" key="3">
    <source>
        <dbReference type="PROSITE" id="PS51913"/>
    </source>
</evidence>
<evidence type="ECO:0000313" key="5">
    <source>
        <dbReference type="Proteomes" id="UP000055590"/>
    </source>
</evidence>
<dbReference type="PROSITE" id="PS51913">
    <property type="entry name" value="HTH_HARE"/>
    <property type="match status" value="1"/>
</dbReference>
<dbReference type="InterPro" id="IPR007560">
    <property type="entry name" value="Restrct_endonuc_IV_Mrr"/>
</dbReference>
<dbReference type="GO" id="GO:0004519">
    <property type="term" value="F:endonuclease activity"/>
    <property type="evidence" value="ECO:0007669"/>
    <property type="project" value="InterPro"/>
</dbReference>
<dbReference type="InterPro" id="IPR007759">
    <property type="entry name" value="Asxl_HARE-HTH"/>
</dbReference>
<dbReference type="InterPro" id="IPR011856">
    <property type="entry name" value="tRNA_endonuc-like_dom_sf"/>
</dbReference>
<reference evidence="4 5" key="1">
    <citation type="submission" date="2015-08" db="EMBL/GenBank/DDBJ databases">
        <authorList>
            <person name="Babu N.S."/>
            <person name="Beckwith C.J."/>
            <person name="Beseler K.G."/>
            <person name="Brison A."/>
            <person name="Carone J.V."/>
            <person name="Caskin T.P."/>
            <person name="Diamond M."/>
            <person name="Durham M.E."/>
            <person name="Foxe J.M."/>
            <person name="Go M."/>
            <person name="Henderson B.A."/>
            <person name="Jones I.B."/>
            <person name="McGettigan J.A."/>
            <person name="Micheletti S.J."/>
            <person name="Nasrallah M.E."/>
            <person name="Ortiz D."/>
            <person name="Piller C.R."/>
            <person name="Privatt S.R."/>
            <person name="Schneider S.L."/>
            <person name="Sharp S."/>
            <person name="Smith T.C."/>
            <person name="Stanton J.D."/>
            <person name="Ullery H.E."/>
            <person name="Wilson R.J."/>
            <person name="Serrano M.G."/>
            <person name="Buck G."/>
            <person name="Lee V."/>
            <person name="Wang Y."/>
            <person name="Carvalho R."/>
            <person name="Voegtly L."/>
            <person name="Shi R."/>
            <person name="Duckworth R."/>
            <person name="Johnson A."/>
            <person name="Loviza R."/>
            <person name="Walstead R."/>
            <person name="Shah Z."/>
            <person name="Kiflezghi M."/>
            <person name="Wade K."/>
            <person name="Ball S.L."/>
            <person name="Bradley K.W."/>
            <person name="Asai D.J."/>
            <person name="Bowman C.A."/>
            <person name="Russell D.A."/>
            <person name="Pope W.H."/>
            <person name="Jacobs-Sera D."/>
            <person name="Hendrix R.W."/>
            <person name="Hatfull G.F."/>
        </authorList>
    </citation>
    <scope>NUCLEOTIDE SEQUENCE [LARGE SCALE GENOMIC DNA]</scope>
    <source>
        <strain evidence="4 5">DSM 27710</strain>
    </source>
</reference>
<feature type="compositionally biased region" description="Low complexity" evidence="2">
    <location>
        <begin position="412"/>
        <end position="430"/>
    </location>
</feature>
<dbReference type="Gene3D" id="3.40.1350.10">
    <property type="match status" value="1"/>
</dbReference>
<dbReference type="RefSeq" id="WP_050725284.1">
    <property type="nucleotide sequence ID" value="NZ_CP012332.1"/>
</dbReference>
<dbReference type="Pfam" id="PF04471">
    <property type="entry name" value="Mrr_cat"/>
    <property type="match status" value="1"/>
</dbReference>
<dbReference type="GO" id="GO:0003677">
    <property type="term" value="F:DNA binding"/>
    <property type="evidence" value="ECO:0007669"/>
    <property type="project" value="InterPro"/>
</dbReference>
<keyword evidence="1" id="KW-0804">Transcription</keyword>
<evidence type="ECO:0000313" key="4">
    <source>
        <dbReference type="EMBL" id="AKU90893.1"/>
    </source>
</evidence>